<evidence type="ECO:0000256" key="3">
    <source>
        <dbReference type="ARBA" id="ARBA00022741"/>
    </source>
</evidence>
<dbReference type="PROSITE" id="PS00211">
    <property type="entry name" value="ABC_TRANSPORTER_1"/>
    <property type="match status" value="1"/>
</dbReference>
<dbReference type="InterPro" id="IPR003593">
    <property type="entry name" value="AAA+_ATPase"/>
</dbReference>
<evidence type="ECO:0000256" key="1">
    <source>
        <dbReference type="ARBA" id="ARBA00005417"/>
    </source>
</evidence>
<feature type="domain" description="ABC transporter" evidence="5">
    <location>
        <begin position="4"/>
        <end position="225"/>
    </location>
</feature>
<dbReference type="GO" id="GO:0089705">
    <property type="term" value="P:protein localization to outer membrane"/>
    <property type="evidence" value="ECO:0007669"/>
    <property type="project" value="TreeGrafter"/>
</dbReference>
<evidence type="ECO:0000256" key="4">
    <source>
        <dbReference type="ARBA" id="ARBA00022840"/>
    </source>
</evidence>
<dbReference type="PANTHER" id="PTHR24220">
    <property type="entry name" value="IMPORT ATP-BINDING PROTEIN"/>
    <property type="match status" value="1"/>
</dbReference>
<dbReference type="Proteomes" id="UP000319023">
    <property type="component" value="Unassembled WGS sequence"/>
</dbReference>
<gene>
    <name evidence="6" type="ORF">EVB01_01445</name>
</gene>
<keyword evidence="2" id="KW-0813">Transport</keyword>
<keyword evidence="3" id="KW-0547">Nucleotide-binding</keyword>
<dbReference type="AlphaFoldDB" id="A0A520LSL7"/>
<dbReference type="InterPro" id="IPR017911">
    <property type="entry name" value="MacB-like_ATP-bd"/>
</dbReference>
<organism evidence="6 7">
    <name type="scientific">SAR86 cluster bacterium</name>
    <dbReference type="NCBI Taxonomy" id="2030880"/>
    <lineage>
        <taxon>Bacteria</taxon>
        <taxon>Pseudomonadati</taxon>
        <taxon>Pseudomonadota</taxon>
        <taxon>Gammaproteobacteria</taxon>
        <taxon>SAR86 cluster</taxon>
    </lineage>
</organism>
<comment type="similarity">
    <text evidence="1">Belongs to the ABC transporter superfamily.</text>
</comment>
<dbReference type="InterPro" id="IPR015854">
    <property type="entry name" value="ABC_transpr_LolD-like"/>
</dbReference>
<dbReference type="CDD" id="cd03255">
    <property type="entry name" value="ABC_MJ0796_LolCDE_FtsE"/>
    <property type="match status" value="1"/>
</dbReference>
<sequence length="225" mass="24797">MNKLTASNIGKTYQSGDHQTEVLSNISISISEGDLIGVIGSSGSGKTTLLQILAGLETPDHGNILFNDINLSSNNAKNFNLMRGDLFGYAYQFHYLLDDLTVFENCNLVFKIANNKNVNENSQQIIRILDELGIASLQDKYPYMLSGGERQRVAIARAVVHEPKFVLMDEPTGNLDQENAEVIQNLTIKLAQNHNIGIVVATHDLNYAGKLDTVFRIENGDLKST</sequence>
<dbReference type="PROSITE" id="PS50893">
    <property type="entry name" value="ABC_TRANSPORTER_2"/>
    <property type="match status" value="1"/>
</dbReference>
<accession>A0A520LSL7</accession>
<dbReference type="EMBL" id="SHBN01000020">
    <property type="protein sequence ID" value="RZO11981.1"/>
    <property type="molecule type" value="Genomic_DNA"/>
</dbReference>
<evidence type="ECO:0000313" key="7">
    <source>
        <dbReference type="Proteomes" id="UP000319023"/>
    </source>
</evidence>
<dbReference type="SUPFAM" id="SSF52540">
    <property type="entry name" value="P-loop containing nucleoside triphosphate hydrolases"/>
    <property type="match status" value="1"/>
</dbReference>
<reference evidence="6 7" key="1">
    <citation type="submission" date="2019-02" db="EMBL/GenBank/DDBJ databases">
        <title>Prokaryotic population dynamics and viral predation in marine succession experiment using metagenomics: the confinement effect.</title>
        <authorList>
            <person name="Haro-Moreno J.M."/>
            <person name="Rodriguez-Valera F."/>
            <person name="Lopez-Perez M."/>
        </authorList>
    </citation>
    <scope>NUCLEOTIDE SEQUENCE [LARGE SCALE GENOMIC DNA]</scope>
    <source>
        <strain evidence="6">MED-G168</strain>
    </source>
</reference>
<evidence type="ECO:0000259" key="5">
    <source>
        <dbReference type="PROSITE" id="PS50893"/>
    </source>
</evidence>
<comment type="caution">
    <text evidence="6">The sequence shown here is derived from an EMBL/GenBank/DDBJ whole genome shotgun (WGS) entry which is preliminary data.</text>
</comment>
<name>A0A520LSL7_9GAMM</name>
<dbReference type="InterPro" id="IPR017871">
    <property type="entry name" value="ABC_transporter-like_CS"/>
</dbReference>
<keyword evidence="4 6" id="KW-0067">ATP-binding</keyword>
<dbReference type="SMART" id="SM00382">
    <property type="entry name" value="AAA"/>
    <property type="match status" value="1"/>
</dbReference>
<dbReference type="InterPro" id="IPR003439">
    <property type="entry name" value="ABC_transporter-like_ATP-bd"/>
</dbReference>
<dbReference type="InterPro" id="IPR027417">
    <property type="entry name" value="P-loop_NTPase"/>
</dbReference>
<dbReference type="Pfam" id="PF00005">
    <property type="entry name" value="ABC_tran"/>
    <property type="match status" value="1"/>
</dbReference>
<dbReference type="GO" id="GO:0016887">
    <property type="term" value="F:ATP hydrolysis activity"/>
    <property type="evidence" value="ECO:0007669"/>
    <property type="project" value="InterPro"/>
</dbReference>
<dbReference type="GO" id="GO:0005524">
    <property type="term" value="F:ATP binding"/>
    <property type="evidence" value="ECO:0007669"/>
    <property type="project" value="UniProtKB-KW"/>
</dbReference>
<evidence type="ECO:0000313" key="6">
    <source>
        <dbReference type="EMBL" id="RZO11981.1"/>
    </source>
</evidence>
<dbReference type="PANTHER" id="PTHR24220:SF689">
    <property type="entry name" value="LIPOPROTEIN-RELEASING SYSTEM ATP-BINDING PROTEIN LOLD"/>
    <property type="match status" value="1"/>
</dbReference>
<dbReference type="GO" id="GO:0005886">
    <property type="term" value="C:plasma membrane"/>
    <property type="evidence" value="ECO:0007669"/>
    <property type="project" value="TreeGrafter"/>
</dbReference>
<proteinExistence type="inferred from homology"/>
<dbReference type="GO" id="GO:0044874">
    <property type="term" value="P:lipoprotein localization to outer membrane"/>
    <property type="evidence" value="ECO:0007669"/>
    <property type="project" value="TreeGrafter"/>
</dbReference>
<dbReference type="Gene3D" id="3.40.50.300">
    <property type="entry name" value="P-loop containing nucleotide triphosphate hydrolases"/>
    <property type="match status" value="1"/>
</dbReference>
<evidence type="ECO:0000256" key="2">
    <source>
        <dbReference type="ARBA" id="ARBA00022448"/>
    </source>
</evidence>
<dbReference type="GO" id="GO:0022857">
    <property type="term" value="F:transmembrane transporter activity"/>
    <property type="evidence" value="ECO:0007669"/>
    <property type="project" value="TreeGrafter"/>
</dbReference>
<protein>
    <submittedName>
        <fullName evidence="6">ABC transporter ATP-binding protein</fullName>
    </submittedName>
</protein>